<keyword evidence="3" id="KW-1185">Reference proteome</keyword>
<dbReference type="PANTHER" id="PTHR12121">
    <property type="entry name" value="CARBON CATABOLITE REPRESSOR PROTEIN 4"/>
    <property type="match status" value="1"/>
</dbReference>
<dbReference type="EMBL" id="JAUJEB010000004">
    <property type="protein sequence ID" value="MDN5214037.1"/>
    <property type="molecule type" value="Genomic_DNA"/>
</dbReference>
<dbReference type="CDD" id="cd09083">
    <property type="entry name" value="EEP-1"/>
    <property type="match status" value="1"/>
</dbReference>
<dbReference type="Gene3D" id="3.60.10.10">
    <property type="entry name" value="Endonuclease/exonuclease/phosphatase"/>
    <property type="match status" value="1"/>
</dbReference>
<dbReference type="PANTHER" id="PTHR12121:SF36">
    <property type="entry name" value="ENDONUCLEASE_EXONUCLEASE_PHOSPHATASE DOMAIN-CONTAINING PROTEIN"/>
    <property type="match status" value="1"/>
</dbReference>
<name>A0ABT8LAL9_9BACT</name>
<feature type="domain" description="Endonuclease/exonuclease/phosphatase" evidence="1">
    <location>
        <begin position="26"/>
        <end position="269"/>
    </location>
</feature>
<protein>
    <submittedName>
        <fullName evidence="2">Endonuclease/exonuclease/phosphatase family protein</fullName>
    </submittedName>
</protein>
<dbReference type="Pfam" id="PF03372">
    <property type="entry name" value="Exo_endo_phos"/>
    <property type="match status" value="1"/>
</dbReference>
<evidence type="ECO:0000313" key="2">
    <source>
        <dbReference type="EMBL" id="MDN5214037.1"/>
    </source>
</evidence>
<dbReference type="SUPFAM" id="SSF56219">
    <property type="entry name" value="DNase I-like"/>
    <property type="match status" value="1"/>
</dbReference>
<dbReference type="InterPro" id="IPR005135">
    <property type="entry name" value="Endo/exonuclease/phosphatase"/>
</dbReference>
<reference evidence="2" key="1">
    <citation type="submission" date="2023-06" db="EMBL/GenBank/DDBJ databases">
        <title>Genomic of Agaribacillus aureum.</title>
        <authorList>
            <person name="Wang G."/>
        </authorList>
    </citation>
    <scope>NUCLEOTIDE SEQUENCE</scope>
    <source>
        <strain evidence="2">BMA12</strain>
    </source>
</reference>
<evidence type="ECO:0000259" key="1">
    <source>
        <dbReference type="Pfam" id="PF03372"/>
    </source>
</evidence>
<dbReference type="InterPro" id="IPR050410">
    <property type="entry name" value="CCR4/nocturin_mRNA_transcr"/>
</dbReference>
<dbReference type="GO" id="GO:0004519">
    <property type="term" value="F:endonuclease activity"/>
    <property type="evidence" value="ECO:0007669"/>
    <property type="project" value="UniProtKB-KW"/>
</dbReference>
<keyword evidence="2" id="KW-0255">Endonuclease</keyword>
<organism evidence="2 3">
    <name type="scientific">Agaribacillus aureus</name>
    <dbReference type="NCBI Taxonomy" id="3051825"/>
    <lineage>
        <taxon>Bacteria</taxon>
        <taxon>Pseudomonadati</taxon>
        <taxon>Bacteroidota</taxon>
        <taxon>Cytophagia</taxon>
        <taxon>Cytophagales</taxon>
        <taxon>Splendidivirgaceae</taxon>
        <taxon>Agaribacillus</taxon>
    </lineage>
</organism>
<comment type="caution">
    <text evidence="2">The sequence shown here is derived from an EMBL/GenBank/DDBJ whole genome shotgun (WGS) entry which is preliminary data.</text>
</comment>
<accession>A0ABT8LAL9</accession>
<dbReference type="Proteomes" id="UP001172083">
    <property type="component" value="Unassembled WGS sequence"/>
</dbReference>
<keyword evidence="2" id="KW-0378">Hydrolase</keyword>
<gene>
    <name evidence="2" type="ORF">QQ020_18315</name>
</gene>
<evidence type="ECO:0000313" key="3">
    <source>
        <dbReference type="Proteomes" id="UP001172083"/>
    </source>
</evidence>
<dbReference type="InterPro" id="IPR036691">
    <property type="entry name" value="Endo/exonu/phosph_ase_sf"/>
</dbReference>
<keyword evidence="2" id="KW-0540">Nuclease</keyword>
<sequence>MKIFYLFVLLSFSLLSPIYSQSITAMTYNIRYDNPNDGEDRWDARKVFLINQIKFHAPDILGIQEGLAHQVDYLNNGLKDHKYVGVGRDDGKKKGEFSALFFNTKIFKVIESSTFWLSPTPDKISVGWDAAMERICTYALFENKKTGQRLWVFNTHFDHRGKVARENSARLIYERVQALNKDQYPCVVMGDLNLEPESEAIQYLSQHLQDTRMVSKDVVFGPEGTSNGFQFDKPVTRRIDYIFTSKSGVTVNKYAVLSDSKNLRYPSDHLPVYAELIIQ</sequence>
<proteinExistence type="predicted"/>
<dbReference type="RefSeq" id="WP_346759374.1">
    <property type="nucleotide sequence ID" value="NZ_JAUJEB010000004.1"/>
</dbReference>